<evidence type="ECO:0000313" key="4">
    <source>
        <dbReference type="Proteomes" id="UP001272242"/>
    </source>
</evidence>
<organism evidence="3 4">
    <name type="scientific">Gemmata algarum</name>
    <dbReference type="NCBI Taxonomy" id="2975278"/>
    <lineage>
        <taxon>Bacteria</taxon>
        <taxon>Pseudomonadati</taxon>
        <taxon>Planctomycetota</taxon>
        <taxon>Planctomycetia</taxon>
        <taxon>Gemmatales</taxon>
        <taxon>Gemmataceae</taxon>
        <taxon>Gemmata</taxon>
    </lineage>
</organism>
<dbReference type="Proteomes" id="UP001272242">
    <property type="component" value="Unassembled WGS sequence"/>
</dbReference>
<feature type="chain" id="PRO_5046511776" evidence="2">
    <location>
        <begin position="21"/>
        <end position="154"/>
    </location>
</feature>
<evidence type="ECO:0000256" key="1">
    <source>
        <dbReference type="SAM" id="Coils"/>
    </source>
</evidence>
<evidence type="ECO:0000256" key="2">
    <source>
        <dbReference type="SAM" id="SignalP"/>
    </source>
</evidence>
<proteinExistence type="predicted"/>
<reference evidence="4" key="1">
    <citation type="journal article" date="2023" name="Mar. Drugs">
        <title>Gemmata algarum, a Novel Planctomycete Isolated from an Algal Mat, Displays Antimicrobial Activity.</title>
        <authorList>
            <person name="Kumar G."/>
            <person name="Kallscheuer N."/>
            <person name="Kashif M."/>
            <person name="Ahamad S."/>
            <person name="Jagadeeshwari U."/>
            <person name="Pannikurungottu S."/>
            <person name="Haufschild T."/>
            <person name="Kabuu M."/>
            <person name="Sasikala C."/>
            <person name="Jogler C."/>
            <person name="Ramana C."/>
        </authorList>
    </citation>
    <scope>NUCLEOTIDE SEQUENCE [LARGE SCALE GENOMIC DNA]</scope>
    <source>
        <strain evidence="4">JC673</strain>
    </source>
</reference>
<gene>
    <name evidence="3" type="ORF">R5W23_002907</name>
</gene>
<accession>A0ABU5F5U4</accession>
<sequence>MHTLALVVFALMAAAPVELAADVYEWRERAFGFPIGLGADQRAGISHFRLLVSEDRGRTWRHEGDYGADTKLIRFDAPDDGLYWFGLQLVFKDGTATPADVKQLKADRKVFVNTNGRPVVMKKEYAVLQAENEALRRRIAELEQKLDESGRKPK</sequence>
<keyword evidence="1" id="KW-0175">Coiled coil</keyword>
<protein>
    <submittedName>
        <fullName evidence="3">Uncharacterized protein</fullName>
    </submittedName>
</protein>
<name>A0ABU5F5U4_9BACT</name>
<dbReference type="EMBL" id="JAXBLV010000198">
    <property type="protein sequence ID" value="MDY3561628.1"/>
    <property type="molecule type" value="Genomic_DNA"/>
</dbReference>
<keyword evidence="4" id="KW-1185">Reference proteome</keyword>
<keyword evidence="2" id="KW-0732">Signal</keyword>
<comment type="caution">
    <text evidence="3">The sequence shown here is derived from an EMBL/GenBank/DDBJ whole genome shotgun (WGS) entry which is preliminary data.</text>
</comment>
<feature type="coiled-coil region" evidence="1">
    <location>
        <begin position="125"/>
        <end position="152"/>
    </location>
</feature>
<feature type="signal peptide" evidence="2">
    <location>
        <begin position="1"/>
        <end position="20"/>
    </location>
</feature>
<dbReference type="RefSeq" id="WP_320688006.1">
    <property type="nucleotide sequence ID" value="NZ_JAXBLV010000198.1"/>
</dbReference>
<evidence type="ECO:0000313" key="3">
    <source>
        <dbReference type="EMBL" id="MDY3561628.1"/>
    </source>
</evidence>